<keyword evidence="1" id="KW-0812">Transmembrane</keyword>
<dbReference type="CDD" id="cd01610">
    <property type="entry name" value="PAP2_like"/>
    <property type="match status" value="1"/>
</dbReference>
<protein>
    <recommendedName>
        <fullName evidence="2">Phosphatidic acid phosphatase type 2/haloperoxidase domain-containing protein</fullName>
    </recommendedName>
</protein>
<dbReference type="PANTHER" id="PTHR14969">
    <property type="entry name" value="SPHINGOSINE-1-PHOSPHATE PHOSPHOHYDROLASE"/>
    <property type="match status" value="1"/>
</dbReference>
<feature type="transmembrane region" description="Helical" evidence="1">
    <location>
        <begin position="252"/>
        <end position="270"/>
    </location>
</feature>
<dbReference type="InterPro" id="IPR036938">
    <property type="entry name" value="PAP2/HPO_sf"/>
</dbReference>
<feature type="transmembrane region" description="Helical" evidence="1">
    <location>
        <begin position="203"/>
        <end position="221"/>
    </location>
</feature>
<name>A0A3D2XDJ6_9FIRM</name>
<dbReference type="EMBL" id="DPVV01000613">
    <property type="protein sequence ID" value="HCL04408.1"/>
    <property type="molecule type" value="Genomic_DNA"/>
</dbReference>
<dbReference type="Gene3D" id="1.20.144.10">
    <property type="entry name" value="Phosphatidic acid phosphatase type 2/haloperoxidase"/>
    <property type="match status" value="1"/>
</dbReference>
<feature type="transmembrane region" description="Helical" evidence="1">
    <location>
        <begin position="228"/>
        <end position="246"/>
    </location>
</feature>
<keyword evidence="1" id="KW-0472">Membrane</keyword>
<keyword evidence="1" id="KW-1133">Transmembrane helix</keyword>
<gene>
    <name evidence="3" type="ORF">DHW61_18705</name>
</gene>
<evidence type="ECO:0000259" key="2">
    <source>
        <dbReference type="SMART" id="SM00014"/>
    </source>
</evidence>
<evidence type="ECO:0000256" key="1">
    <source>
        <dbReference type="SAM" id="Phobius"/>
    </source>
</evidence>
<comment type="caution">
    <text evidence="3">The sequence shown here is derived from an EMBL/GenBank/DDBJ whole genome shotgun (WGS) entry which is preliminary data.</text>
</comment>
<feature type="transmembrane region" description="Helical" evidence="1">
    <location>
        <begin position="43"/>
        <end position="61"/>
    </location>
</feature>
<feature type="transmembrane region" description="Helical" evidence="1">
    <location>
        <begin position="73"/>
        <end position="93"/>
    </location>
</feature>
<dbReference type="Proteomes" id="UP000262969">
    <property type="component" value="Unassembled WGS sequence"/>
</dbReference>
<dbReference type="SUPFAM" id="SSF48317">
    <property type="entry name" value="Acid phosphatase/Vanadium-dependent haloperoxidase"/>
    <property type="match status" value="1"/>
</dbReference>
<sequence length="279" mass="31367">MQKKERIAIFLIGILMLTVFTFTDLQISTALYTKNLFGRVFEVIGELPFVFLALFGSILFFRFRSRKNIAVNIVLAILSILLSTLFLFMGGFMTLNYLRDNLGSVPTFVAVLLALALLSGTVLLAIKVPKEYAHRAVTYSIIAVVYFVLVIIIMNSLKASWGRMRLREMTVPTMQFTRWFVITNRGGFDNIYASFPSGHSMNSAAIILLTLLPSFVPVLFGKEKLMRGICYTWILLVGTSRVVMGAHFASDVIVGIMLSLAIFEITRVVVCKLRHEEKV</sequence>
<dbReference type="AlphaFoldDB" id="A0A3D2XDJ6"/>
<dbReference type="InterPro" id="IPR000326">
    <property type="entry name" value="PAP2/HPO"/>
</dbReference>
<dbReference type="SMART" id="SM00014">
    <property type="entry name" value="acidPPc"/>
    <property type="match status" value="1"/>
</dbReference>
<evidence type="ECO:0000313" key="4">
    <source>
        <dbReference type="Proteomes" id="UP000262969"/>
    </source>
</evidence>
<feature type="transmembrane region" description="Helical" evidence="1">
    <location>
        <begin position="7"/>
        <end position="23"/>
    </location>
</feature>
<dbReference type="Pfam" id="PF01569">
    <property type="entry name" value="PAP2"/>
    <property type="match status" value="1"/>
</dbReference>
<evidence type="ECO:0000313" key="3">
    <source>
        <dbReference type="EMBL" id="HCL04408.1"/>
    </source>
</evidence>
<organism evidence="3 4">
    <name type="scientific">Lachnoclostridium phytofermentans</name>
    <dbReference type="NCBI Taxonomy" id="66219"/>
    <lineage>
        <taxon>Bacteria</taxon>
        <taxon>Bacillati</taxon>
        <taxon>Bacillota</taxon>
        <taxon>Clostridia</taxon>
        <taxon>Lachnospirales</taxon>
        <taxon>Lachnospiraceae</taxon>
    </lineage>
</organism>
<feature type="transmembrane region" description="Helical" evidence="1">
    <location>
        <begin position="137"/>
        <end position="157"/>
    </location>
</feature>
<feature type="transmembrane region" description="Helical" evidence="1">
    <location>
        <begin position="105"/>
        <end position="125"/>
    </location>
</feature>
<feature type="domain" description="Phosphatidic acid phosphatase type 2/haloperoxidase" evidence="2">
    <location>
        <begin position="140"/>
        <end position="267"/>
    </location>
</feature>
<reference evidence="3 4" key="1">
    <citation type="journal article" date="2018" name="Nat. Biotechnol.">
        <title>A standardized bacterial taxonomy based on genome phylogeny substantially revises the tree of life.</title>
        <authorList>
            <person name="Parks D.H."/>
            <person name="Chuvochina M."/>
            <person name="Waite D.W."/>
            <person name="Rinke C."/>
            <person name="Skarshewski A."/>
            <person name="Chaumeil P.A."/>
            <person name="Hugenholtz P."/>
        </authorList>
    </citation>
    <scope>NUCLEOTIDE SEQUENCE [LARGE SCALE GENOMIC DNA]</scope>
    <source>
        <strain evidence="3">UBA11728</strain>
    </source>
</reference>
<dbReference type="PANTHER" id="PTHR14969:SF13">
    <property type="entry name" value="AT30094P"/>
    <property type="match status" value="1"/>
</dbReference>
<accession>A0A3D2XDJ6</accession>
<proteinExistence type="predicted"/>